<dbReference type="InterPro" id="IPR004155">
    <property type="entry name" value="PBS_lyase_HEAT"/>
</dbReference>
<evidence type="ECO:0000259" key="1">
    <source>
        <dbReference type="PROSITE" id="PS50837"/>
    </source>
</evidence>
<feature type="domain" description="NACHT" evidence="1">
    <location>
        <begin position="141"/>
        <end position="271"/>
    </location>
</feature>
<dbReference type="Pfam" id="PF05729">
    <property type="entry name" value="NACHT"/>
    <property type="match status" value="1"/>
</dbReference>
<dbReference type="RefSeq" id="WP_203712625.1">
    <property type="nucleotide sequence ID" value="NZ_BONE01000016.1"/>
</dbReference>
<dbReference type="PROSITE" id="PS50837">
    <property type="entry name" value="NACHT"/>
    <property type="match status" value="1"/>
</dbReference>
<name>A0ABQ4CPK0_9ACTN</name>
<dbReference type="Proteomes" id="UP000604117">
    <property type="component" value="Unassembled WGS sequence"/>
</dbReference>
<protein>
    <recommendedName>
        <fullName evidence="1">NACHT domain-containing protein</fullName>
    </recommendedName>
</protein>
<evidence type="ECO:0000313" key="2">
    <source>
        <dbReference type="EMBL" id="GIF72923.1"/>
    </source>
</evidence>
<keyword evidence="3" id="KW-1185">Reference proteome</keyword>
<dbReference type="Pfam" id="PF13646">
    <property type="entry name" value="HEAT_2"/>
    <property type="match status" value="5"/>
</dbReference>
<dbReference type="SUPFAM" id="SSF48371">
    <property type="entry name" value="ARM repeat"/>
    <property type="match status" value="2"/>
</dbReference>
<dbReference type="EMBL" id="BONE01000016">
    <property type="protein sequence ID" value="GIF72923.1"/>
    <property type="molecule type" value="Genomic_DNA"/>
</dbReference>
<dbReference type="SMART" id="SM00567">
    <property type="entry name" value="EZ_HEAT"/>
    <property type="match status" value="6"/>
</dbReference>
<organism evidence="2 3">
    <name type="scientific">Asanoa siamensis</name>
    <dbReference type="NCBI Taxonomy" id="926357"/>
    <lineage>
        <taxon>Bacteria</taxon>
        <taxon>Bacillati</taxon>
        <taxon>Actinomycetota</taxon>
        <taxon>Actinomycetes</taxon>
        <taxon>Micromonosporales</taxon>
        <taxon>Micromonosporaceae</taxon>
        <taxon>Asanoa</taxon>
    </lineage>
</organism>
<sequence length="1293" mass="142701">MAIVTAPVIAWAAQPSTGQRSTGLLTRPADPDEQGEITLADYLRAIRSRYSRVDLEVLTPLNDQDDYPIIPLIQVFVPQQVKADPPPVELPREVTLRLRDSDLADPRLLPGSITQAQLNRVRQYEQRDPVDVLPLIAGEGRRLVLLGDPGSGKSTLARFIARRLAEPTVDGALAPLEGWLPILVELREYGRQDEHAAGDFMDFLDRQHAQHSTGLPRAFLEGHLERDGRAIVVFDGLDEIFDPARRNRVAGQIAGFAERHLKVRIVVTSRPVGYQRSVLEAAGFKRYKLQDLDLGRMALFVRQWYVIACGGDEGAAAPLERRLMDVIGSSTAIRELAGNPMLLTILAIIGRRQALPRDRSSVYKHAVTVLVEHWDPSKFLVSDRVGDLPFLDPADRLEMLRLIARKLQDSAAGLSGNYITGPDLMAEFVAFLQQRDPANISLGQAGVAAEQMLRQFRDRNFILSRFGGEVYGFVHRSFLEYLTAADIVHRFNNERSLSEADLVDGYFGRRCREVSWHEVLQLTAGMLDERFVNAAVLRMLSADPHWAAGDDVEPHHILVAIRCIGEVRKLGLLADSCRAAIDQLIRLLTVAHRRVTRSYSDSVNRAIEQSVLPVLMTFAAYWPGRETYLSWFQRSGFVEADDPVTGLTATRVAVTLGGDDPELRAFLELRASHGWSVNHRVAAAVGLVQGWPTDQRSLEIVRRQCAADPSWVVRLGALQAMVALAGQQKSTLGLLRARAVDDENEEIRRTAVRALATHWIDAPDTRSLLTGRATRDGHHYVRSAALEVIAERWPGDSAIRALVFRQGGTDPHEHVRQAALRLVAALWAGEVGSRSWLQDRAEADPSADVRRAGLTAIAKGWPGDTAWLRVRAVSDHHPGVRQAAVTAIAENDPGTAADLLGRLGDESGEVREAVLQALAGIGFGVPGFVEVLRGLAERDPSADVRLVALEALGPHVRHDDALQGWLRQRAQNDQNDRVRSTGVRLLSETWHEDPLVEIWLRETASRDRSASVRRAAVTSLATAGRDDDDTLPWLLRCAVDDPDVDVRMTAVHHIADGWAESPGVRTWLHARFANEPAEDVRNLVMRALVARWHNEPETYALLCAGAQQDRHEFIRRAAVWMIADGWPDEPGALTLLRGCAMNDTHEIVRRAAVQAVAVGWHDDPETLGLLLGRATDDPHEHVRAGVLRSIASGWHDDAATLPLLVRRATAEQHPAVRSLVLQIIVSGWPVTAESLHTALTLAAGDPAPAVRLTAVQALARFWHSDAAVAALLHRLATDDPDEDIRQAAHTAAR</sequence>
<dbReference type="SUPFAM" id="SSF52540">
    <property type="entry name" value="P-loop containing nucleoside triphosphate hydrolases"/>
    <property type="match status" value="2"/>
</dbReference>
<dbReference type="InterPro" id="IPR003593">
    <property type="entry name" value="AAA+_ATPase"/>
</dbReference>
<dbReference type="InterPro" id="IPR011989">
    <property type="entry name" value="ARM-like"/>
</dbReference>
<reference evidence="2 3" key="1">
    <citation type="submission" date="2021-01" db="EMBL/GenBank/DDBJ databases">
        <title>Whole genome shotgun sequence of Asanoa siamensis NBRC 107932.</title>
        <authorList>
            <person name="Komaki H."/>
            <person name="Tamura T."/>
        </authorList>
    </citation>
    <scope>NUCLEOTIDE SEQUENCE [LARGE SCALE GENOMIC DNA]</scope>
    <source>
        <strain evidence="2 3">NBRC 107932</strain>
    </source>
</reference>
<dbReference type="PANTHER" id="PTHR12697:SF5">
    <property type="entry name" value="DEOXYHYPUSINE HYDROXYLASE"/>
    <property type="match status" value="1"/>
</dbReference>
<dbReference type="InterPro" id="IPR016024">
    <property type="entry name" value="ARM-type_fold"/>
</dbReference>
<dbReference type="InterPro" id="IPR027417">
    <property type="entry name" value="P-loop_NTPase"/>
</dbReference>
<dbReference type="Gene3D" id="3.40.50.300">
    <property type="entry name" value="P-loop containing nucleotide triphosphate hydrolases"/>
    <property type="match status" value="1"/>
</dbReference>
<evidence type="ECO:0000313" key="3">
    <source>
        <dbReference type="Proteomes" id="UP000604117"/>
    </source>
</evidence>
<dbReference type="InterPro" id="IPR007111">
    <property type="entry name" value="NACHT_NTPase"/>
</dbReference>
<dbReference type="PANTHER" id="PTHR12697">
    <property type="entry name" value="PBS LYASE HEAT-LIKE PROTEIN"/>
    <property type="match status" value="1"/>
</dbReference>
<accession>A0ABQ4CPK0</accession>
<proteinExistence type="predicted"/>
<gene>
    <name evidence="2" type="ORF">Asi02nite_24410</name>
</gene>
<dbReference type="SMART" id="SM00382">
    <property type="entry name" value="AAA"/>
    <property type="match status" value="1"/>
</dbReference>
<comment type="caution">
    <text evidence="2">The sequence shown here is derived from an EMBL/GenBank/DDBJ whole genome shotgun (WGS) entry which is preliminary data.</text>
</comment>
<dbReference type="Gene3D" id="1.25.10.10">
    <property type="entry name" value="Leucine-rich Repeat Variant"/>
    <property type="match status" value="4"/>
</dbReference>